<dbReference type="GeneID" id="93711028"/>
<accession>A0A1I5ZZY6</accession>
<dbReference type="InterPro" id="IPR038709">
    <property type="entry name" value="RpoN_core-bd_sf"/>
</dbReference>
<protein>
    <submittedName>
        <fullName evidence="11">RNA polymerase, sigma 54 subunit, RpoN/SigL</fullName>
    </submittedName>
</protein>
<keyword evidence="12" id="KW-1185">Reference proteome</keyword>
<evidence type="ECO:0000313" key="12">
    <source>
        <dbReference type="Proteomes" id="UP000182762"/>
    </source>
</evidence>
<feature type="domain" description="RNA polymerase sigma factor 54 core-binding" evidence="10">
    <location>
        <begin position="72"/>
        <end position="256"/>
    </location>
</feature>
<sequence>MEPSLWQQQTLKLHMSTELSQAISLLQFSTADLFEFLQEKALQNPLIQINDFHGAFSKRKHYSSSSEQLPVKERKGTLEDYLIAQMRDMKITGEEARILQHLIYSLNSNGYLQENTDELASLLAVDVEKVEEMVRVLQQFEPIGVGAHSLAQCLWIQLDYVGEGTEEDYIILTEYFDQFAFKKWKAIEKETSINLCAIQELQKKVLKLSPRPGAAYERVSDAYVTPDFIVKQKASGKLIVLRNNDYNYDIQMDKMYKRGAASSTNKEVQAYLKDHYKEFSWLSKGIETRRETLGKIMESLLVLQKSFFLDGPTNMKPLTLRELADFIDVHESTVSRAVKNKYVQTPFGTYPMQYFFTTSIAKGLEETSSTSVKTAIKHIVQNEDKSKPLSDKKIVSQLKEQYDVSISRRTVAKYREQLNILASSLRKTY</sequence>
<dbReference type="PRINTS" id="PR00045">
    <property type="entry name" value="SIGMA54FCT"/>
</dbReference>
<dbReference type="PROSITE" id="PS00717">
    <property type="entry name" value="SIGMA54_1"/>
    <property type="match status" value="1"/>
</dbReference>
<dbReference type="EMBL" id="FOXX01000005">
    <property type="protein sequence ID" value="SFQ61992.1"/>
    <property type="molecule type" value="Genomic_DNA"/>
</dbReference>
<keyword evidence="4" id="KW-0548">Nucleotidyltransferase</keyword>
<evidence type="ECO:0000259" key="9">
    <source>
        <dbReference type="Pfam" id="PF04552"/>
    </source>
</evidence>
<dbReference type="NCBIfam" id="TIGR02395">
    <property type="entry name" value="rpoN_sigma"/>
    <property type="match status" value="1"/>
</dbReference>
<dbReference type="Pfam" id="PF00309">
    <property type="entry name" value="Sigma54_AID"/>
    <property type="match status" value="1"/>
</dbReference>
<evidence type="ECO:0000256" key="3">
    <source>
        <dbReference type="ARBA" id="ARBA00022679"/>
    </source>
</evidence>
<dbReference type="InterPro" id="IPR000394">
    <property type="entry name" value="RNA_pol_sigma_54"/>
</dbReference>
<comment type="caution">
    <text evidence="11">The sequence shown here is derived from an EMBL/GenBank/DDBJ whole genome shotgun (WGS) entry which is preliminary data.</text>
</comment>
<dbReference type="RefSeq" id="WP_061804679.1">
    <property type="nucleotide sequence ID" value="NZ_FOXX01000005.1"/>
</dbReference>
<evidence type="ECO:0000259" key="10">
    <source>
        <dbReference type="Pfam" id="PF04963"/>
    </source>
</evidence>
<keyword evidence="6" id="KW-0731">Sigma factor</keyword>
<evidence type="ECO:0000313" key="11">
    <source>
        <dbReference type="EMBL" id="SFQ61992.1"/>
    </source>
</evidence>
<evidence type="ECO:0000256" key="8">
    <source>
        <dbReference type="ARBA" id="ARBA00023163"/>
    </source>
</evidence>
<evidence type="ECO:0000256" key="2">
    <source>
        <dbReference type="ARBA" id="ARBA00022478"/>
    </source>
</evidence>
<evidence type="ECO:0000256" key="4">
    <source>
        <dbReference type="ARBA" id="ARBA00022695"/>
    </source>
</evidence>
<dbReference type="InterPro" id="IPR007046">
    <property type="entry name" value="RNA_pol_sigma_54_core-bd"/>
</dbReference>
<dbReference type="Pfam" id="PF04552">
    <property type="entry name" value="Sigma54_DBD"/>
    <property type="match status" value="1"/>
</dbReference>
<organism evidence="11 12">
    <name type="scientific">Priestia endophytica DSM 13796</name>
    <dbReference type="NCBI Taxonomy" id="1121089"/>
    <lineage>
        <taxon>Bacteria</taxon>
        <taxon>Bacillati</taxon>
        <taxon>Bacillota</taxon>
        <taxon>Bacilli</taxon>
        <taxon>Bacillales</taxon>
        <taxon>Bacillaceae</taxon>
        <taxon>Priestia</taxon>
    </lineage>
</organism>
<proteinExistence type="inferred from homology"/>
<dbReference type="PANTHER" id="PTHR32248">
    <property type="entry name" value="RNA POLYMERASE SIGMA-54 FACTOR"/>
    <property type="match status" value="1"/>
</dbReference>
<dbReference type="PROSITE" id="PS50044">
    <property type="entry name" value="SIGMA54_3"/>
    <property type="match status" value="1"/>
</dbReference>
<dbReference type="Proteomes" id="UP000182762">
    <property type="component" value="Unassembled WGS sequence"/>
</dbReference>
<dbReference type="PIRSF" id="PIRSF000774">
    <property type="entry name" value="RpoN"/>
    <property type="match status" value="1"/>
</dbReference>
<keyword evidence="5" id="KW-0805">Transcription regulation</keyword>
<dbReference type="InterPro" id="IPR007634">
    <property type="entry name" value="RNA_pol_sigma_54_DNA-bd"/>
</dbReference>
<keyword evidence="2" id="KW-0240">DNA-directed RNA polymerase</keyword>
<dbReference type="Pfam" id="PF04963">
    <property type="entry name" value="Sigma54_CBD"/>
    <property type="match status" value="1"/>
</dbReference>
<evidence type="ECO:0000256" key="6">
    <source>
        <dbReference type="ARBA" id="ARBA00023082"/>
    </source>
</evidence>
<keyword evidence="8" id="KW-0804">Transcription</keyword>
<evidence type="ECO:0000256" key="7">
    <source>
        <dbReference type="ARBA" id="ARBA00023125"/>
    </source>
</evidence>
<dbReference type="Gene3D" id="1.10.10.1330">
    <property type="entry name" value="RNA polymerase sigma-54 factor, core-binding domain"/>
    <property type="match status" value="1"/>
</dbReference>
<evidence type="ECO:0000256" key="5">
    <source>
        <dbReference type="ARBA" id="ARBA00023015"/>
    </source>
</evidence>
<dbReference type="PANTHER" id="PTHR32248:SF4">
    <property type="entry name" value="RNA POLYMERASE SIGMA-54 FACTOR"/>
    <property type="match status" value="1"/>
</dbReference>
<dbReference type="Gene3D" id="1.10.10.60">
    <property type="entry name" value="Homeodomain-like"/>
    <property type="match status" value="1"/>
</dbReference>
<dbReference type="PROSITE" id="PS00718">
    <property type="entry name" value="SIGMA54_2"/>
    <property type="match status" value="1"/>
</dbReference>
<reference evidence="11 12" key="1">
    <citation type="submission" date="2016-10" db="EMBL/GenBank/DDBJ databases">
        <authorList>
            <person name="Varghese N."/>
            <person name="Submissions S."/>
        </authorList>
    </citation>
    <scope>NUCLEOTIDE SEQUENCE [LARGE SCALE GENOMIC DNA]</scope>
    <source>
        <strain evidence="11 12">DSM 13796</strain>
    </source>
</reference>
<keyword evidence="3" id="KW-0808">Transferase</keyword>
<feature type="domain" description="RNA polymerase sigma factor 54 DNA-binding" evidence="9">
    <location>
        <begin position="270"/>
        <end position="427"/>
    </location>
</feature>
<gene>
    <name evidence="11" type="ORF">SAMN02745910_02376</name>
</gene>
<keyword evidence="7" id="KW-0238">DNA-binding</keyword>
<evidence type="ECO:0000256" key="1">
    <source>
        <dbReference type="ARBA" id="ARBA00008798"/>
    </source>
</evidence>
<comment type="similarity">
    <text evidence="1">Belongs to the sigma-54 factor family.</text>
</comment>
<name>A0A1I5ZZY6_9BACI</name>